<keyword evidence="2" id="KW-1185">Reference proteome</keyword>
<protein>
    <recommendedName>
        <fullName evidence="3">Glutaredoxin-like protein</fullName>
    </recommendedName>
</protein>
<evidence type="ECO:0008006" key="3">
    <source>
        <dbReference type="Google" id="ProtNLM"/>
    </source>
</evidence>
<accession>A0A2D3VHP4</accession>
<sequence length="81" mass="9320">MSKVWDKRPFEYKEVDIKARDMEKWKALYEFDVPVLHVERNVGDEKVNGDGEVLGTGGRKVKHRSTVEELEGVMDVVQKGT</sequence>
<gene>
    <name evidence="1" type="ORF">RCC_08384</name>
</gene>
<dbReference type="Gene3D" id="3.40.30.10">
    <property type="entry name" value="Glutaredoxin"/>
    <property type="match status" value="1"/>
</dbReference>
<dbReference type="GeneID" id="35603482"/>
<organism evidence="1 2">
    <name type="scientific">Ramularia collo-cygni</name>
    <dbReference type="NCBI Taxonomy" id="112498"/>
    <lineage>
        <taxon>Eukaryota</taxon>
        <taxon>Fungi</taxon>
        <taxon>Dikarya</taxon>
        <taxon>Ascomycota</taxon>
        <taxon>Pezizomycotina</taxon>
        <taxon>Dothideomycetes</taxon>
        <taxon>Dothideomycetidae</taxon>
        <taxon>Mycosphaerellales</taxon>
        <taxon>Mycosphaerellaceae</taxon>
        <taxon>Ramularia</taxon>
    </lineage>
</organism>
<name>A0A2D3VHP4_9PEZI</name>
<reference evidence="1 2" key="1">
    <citation type="submission" date="2016-03" db="EMBL/GenBank/DDBJ databases">
        <authorList>
            <person name="Ploux O."/>
        </authorList>
    </citation>
    <scope>NUCLEOTIDE SEQUENCE [LARGE SCALE GENOMIC DNA]</scope>
    <source>
        <strain evidence="1 2">URUG2</strain>
    </source>
</reference>
<dbReference type="AlphaFoldDB" id="A0A2D3VHP4"/>
<proteinExistence type="predicted"/>
<dbReference type="RefSeq" id="XP_023629403.1">
    <property type="nucleotide sequence ID" value="XM_023773635.1"/>
</dbReference>
<dbReference type="Proteomes" id="UP000225277">
    <property type="component" value="Unassembled WGS sequence"/>
</dbReference>
<evidence type="ECO:0000313" key="1">
    <source>
        <dbReference type="EMBL" id="CZT22679.1"/>
    </source>
</evidence>
<dbReference type="EMBL" id="FJUY01000014">
    <property type="protein sequence ID" value="CZT22679.1"/>
    <property type="molecule type" value="Genomic_DNA"/>
</dbReference>
<evidence type="ECO:0000313" key="2">
    <source>
        <dbReference type="Proteomes" id="UP000225277"/>
    </source>
</evidence>
<dbReference type="OrthoDB" id="429967at2759"/>